<keyword evidence="2" id="KW-1185">Reference proteome</keyword>
<dbReference type="EMBL" id="JAPMSZ010000010">
    <property type="protein sequence ID" value="KAJ5086755.1"/>
    <property type="molecule type" value="Genomic_DNA"/>
</dbReference>
<gene>
    <name evidence="1" type="ORF">NUU61_008062</name>
</gene>
<reference evidence="1" key="1">
    <citation type="submission" date="2022-11" db="EMBL/GenBank/DDBJ databases">
        <authorList>
            <person name="Petersen C."/>
        </authorList>
    </citation>
    <scope>NUCLEOTIDE SEQUENCE</scope>
    <source>
        <strain evidence="1">IBT 34128</strain>
    </source>
</reference>
<dbReference type="AlphaFoldDB" id="A0A9W9ERW4"/>
<proteinExistence type="predicted"/>
<dbReference type="Proteomes" id="UP001141434">
    <property type="component" value="Unassembled WGS sequence"/>
</dbReference>
<comment type="caution">
    <text evidence="1">The sequence shown here is derived from an EMBL/GenBank/DDBJ whole genome shotgun (WGS) entry which is preliminary data.</text>
</comment>
<dbReference type="PANTHER" id="PTHR38115:SF1">
    <property type="entry name" value="LIPOCALIN-LIKE DOMAIN-CONTAINING PROTEIN"/>
    <property type="match status" value="1"/>
</dbReference>
<name>A0A9W9ERW4_9EURO</name>
<accession>A0A9W9ERW4</accession>
<dbReference type="InterPro" id="IPR053037">
    <property type="entry name" value="Pericyclase_pydY-like"/>
</dbReference>
<dbReference type="OrthoDB" id="425354at2759"/>
<evidence type="ECO:0000313" key="1">
    <source>
        <dbReference type="EMBL" id="KAJ5086755.1"/>
    </source>
</evidence>
<dbReference type="GeneID" id="81397756"/>
<sequence>MAAPADITIKNLNGEWVMDSTLSNPTDSILALVWTFLSLSQSRGYIGCFSERLHCEKRESNTEEPSTNNSPKQGMSWFLRKALPYATVTLHVHQYTDTESPLVYHIDIDQVITGGITGSKEARKLDWEEREHVDNIFGKLQGRSRMFRGAKADDGKVRPSVDVHTKVGESEADAKVQKFLRGEVLVDGSASDGFIVDDEGAEFGDGDGLWMQSFVRNEESGWTAEQIWGFELVEGERRYTRRVAVTKDGQVELARLVYTFQQRRT</sequence>
<dbReference type="PANTHER" id="PTHR38115">
    <property type="entry name" value="LIPOCALIN-LIKE DOMAIN-CONTAINING PROTEIN"/>
    <property type="match status" value="1"/>
</dbReference>
<reference evidence="1" key="2">
    <citation type="journal article" date="2023" name="IMA Fungus">
        <title>Comparative genomic study of the Penicillium genus elucidates a diverse pangenome and 15 lateral gene transfer events.</title>
        <authorList>
            <person name="Petersen C."/>
            <person name="Sorensen T."/>
            <person name="Nielsen M.R."/>
            <person name="Sondergaard T.E."/>
            <person name="Sorensen J.L."/>
            <person name="Fitzpatrick D.A."/>
            <person name="Frisvad J.C."/>
            <person name="Nielsen K.L."/>
        </authorList>
    </citation>
    <scope>NUCLEOTIDE SEQUENCE</scope>
    <source>
        <strain evidence="1">IBT 34128</strain>
    </source>
</reference>
<protein>
    <submittedName>
        <fullName evidence="1">Uncharacterized protein</fullName>
    </submittedName>
</protein>
<evidence type="ECO:0000313" key="2">
    <source>
        <dbReference type="Proteomes" id="UP001141434"/>
    </source>
</evidence>
<organism evidence="1 2">
    <name type="scientific">Penicillium alfredii</name>
    <dbReference type="NCBI Taxonomy" id="1506179"/>
    <lineage>
        <taxon>Eukaryota</taxon>
        <taxon>Fungi</taxon>
        <taxon>Dikarya</taxon>
        <taxon>Ascomycota</taxon>
        <taxon>Pezizomycotina</taxon>
        <taxon>Eurotiomycetes</taxon>
        <taxon>Eurotiomycetidae</taxon>
        <taxon>Eurotiales</taxon>
        <taxon>Aspergillaceae</taxon>
        <taxon>Penicillium</taxon>
    </lineage>
</organism>
<dbReference type="RefSeq" id="XP_056508880.1">
    <property type="nucleotide sequence ID" value="XM_056658587.1"/>
</dbReference>